<dbReference type="Proteomes" id="UP000008493">
    <property type="component" value="Unassembled WGS sequence"/>
</dbReference>
<organism evidence="6 7">
    <name type="scientific">Agaricus bisporus var. burnettii (strain JB137-S8 / ATCC MYA-4627 / FGSC 10392)</name>
    <name type="common">White button mushroom</name>
    <dbReference type="NCBI Taxonomy" id="597362"/>
    <lineage>
        <taxon>Eukaryota</taxon>
        <taxon>Fungi</taxon>
        <taxon>Dikarya</taxon>
        <taxon>Basidiomycota</taxon>
        <taxon>Agaricomycotina</taxon>
        <taxon>Agaricomycetes</taxon>
        <taxon>Agaricomycetidae</taxon>
        <taxon>Agaricales</taxon>
        <taxon>Agaricineae</taxon>
        <taxon>Agaricaceae</taxon>
        <taxon>Agaricus</taxon>
    </lineage>
</organism>
<dbReference type="InterPro" id="IPR000960">
    <property type="entry name" value="Flavin_mOase"/>
</dbReference>
<evidence type="ECO:0000256" key="5">
    <source>
        <dbReference type="ARBA" id="ARBA00023002"/>
    </source>
</evidence>
<keyword evidence="4" id="KW-0521">NADP</keyword>
<comment type="similarity">
    <text evidence="1">Belongs to the FMO family.</text>
</comment>
<evidence type="ECO:0008006" key="8">
    <source>
        <dbReference type="Google" id="ProtNLM"/>
    </source>
</evidence>
<dbReference type="GO" id="GO:0004499">
    <property type="term" value="F:N,N-dimethylaniline monooxygenase activity"/>
    <property type="evidence" value="ECO:0007669"/>
    <property type="project" value="InterPro"/>
</dbReference>
<dbReference type="OrthoDB" id="66881at2759"/>
<dbReference type="InParanoid" id="K5XR14"/>
<dbReference type="RefSeq" id="XP_007331947.1">
    <property type="nucleotide sequence ID" value="XM_007331885.1"/>
</dbReference>
<dbReference type="GO" id="GO:0050660">
    <property type="term" value="F:flavin adenine dinucleotide binding"/>
    <property type="evidence" value="ECO:0007669"/>
    <property type="project" value="InterPro"/>
</dbReference>
<dbReference type="KEGG" id="abp:AGABI1DRAFT122047"/>
<evidence type="ECO:0000256" key="2">
    <source>
        <dbReference type="ARBA" id="ARBA00022630"/>
    </source>
</evidence>
<sequence length="478" mass="54216">MKQMCIIGAGPAGLAALKSVLDCKAGNWRPIVFESREEVGGVWFPSPADAADPPLTPLYDSLTANLPHPLMGYRSFLFPPETPLFPKAEVVHQYLKDFTSHFSLRPHIKFSTSVTSVKFTPEQSRRWLVETSTQDSYYFDLIMVCTGHFRFPLYPSIPGISDWLEAKKASHSVYYRHPLPIHKDKTILVVGTGPSGVDLARDLHEFGCKVLLSGSANNLSVTLPSSIQHRPHLASLDSPSDGIATYTDGTMDKGIDYCFLATGYKLHFPFLQPPLLQNTYPKPIPPLPSELYNSSYSLFPLAQHLWPLQNQYPPESIVFFGLIVKLAPLPVYEAQARAVLHAFHIFDSGIEEGTGARGIDEQTEAVDIVTRWEYLKQMHKGDERNVIKFWHQFEETEQFAYRDHLAGFVQKDPSRVEDWEYEAYQKKILLRTTWVKIEKSGQADKWLKDVGKGGLKDWKALMKEVIKYGEENEDKTRL</sequence>
<dbReference type="GeneID" id="18825854"/>
<keyword evidence="5" id="KW-0560">Oxidoreductase</keyword>
<dbReference type="Gene3D" id="3.50.50.60">
    <property type="entry name" value="FAD/NAD(P)-binding domain"/>
    <property type="match status" value="2"/>
</dbReference>
<evidence type="ECO:0000313" key="6">
    <source>
        <dbReference type="EMBL" id="EKM77285.1"/>
    </source>
</evidence>
<dbReference type="HOGENOM" id="CLU_006909_5_1_1"/>
<protein>
    <recommendedName>
        <fullName evidence="8">FAD/NAD(P)-binding domain-containing protein</fullName>
    </recommendedName>
</protein>
<evidence type="ECO:0000256" key="3">
    <source>
        <dbReference type="ARBA" id="ARBA00022827"/>
    </source>
</evidence>
<evidence type="ECO:0000256" key="4">
    <source>
        <dbReference type="ARBA" id="ARBA00022857"/>
    </source>
</evidence>
<dbReference type="PRINTS" id="PR00370">
    <property type="entry name" value="FMOXYGENASE"/>
</dbReference>
<dbReference type="GO" id="GO:0050661">
    <property type="term" value="F:NADP binding"/>
    <property type="evidence" value="ECO:0007669"/>
    <property type="project" value="InterPro"/>
</dbReference>
<gene>
    <name evidence="6" type="ORF">AGABI1DRAFT_122047</name>
</gene>
<dbReference type="FunCoup" id="K5XR14">
    <property type="interactions" value="24"/>
</dbReference>
<dbReference type="EMBL" id="JH971396">
    <property type="protein sequence ID" value="EKM77285.1"/>
    <property type="molecule type" value="Genomic_DNA"/>
</dbReference>
<evidence type="ECO:0000256" key="1">
    <source>
        <dbReference type="ARBA" id="ARBA00009183"/>
    </source>
</evidence>
<proteinExistence type="inferred from homology"/>
<dbReference type="OMA" id="CTGHHFL"/>
<accession>K5XR14</accession>
<keyword evidence="2" id="KW-0285">Flavoprotein</keyword>
<dbReference type="Pfam" id="PF00743">
    <property type="entry name" value="FMO-like"/>
    <property type="match status" value="1"/>
</dbReference>
<reference evidence="7" key="1">
    <citation type="journal article" date="2012" name="Proc. Natl. Acad. Sci. U.S.A.">
        <title>Genome sequence of the button mushroom Agaricus bisporus reveals mechanisms governing adaptation to a humic-rich ecological niche.</title>
        <authorList>
            <person name="Morin E."/>
            <person name="Kohler A."/>
            <person name="Baker A.R."/>
            <person name="Foulongne-Oriol M."/>
            <person name="Lombard V."/>
            <person name="Nagy L.G."/>
            <person name="Ohm R.A."/>
            <person name="Patyshakuliyeva A."/>
            <person name="Brun A."/>
            <person name="Aerts A.L."/>
            <person name="Bailey A.M."/>
            <person name="Billette C."/>
            <person name="Coutinho P.M."/>
            <person name="Deakin G."/>
            <person name="Doddapaneni H."/>
            <person name="Floudas D."/>
            <person name="Grimwood J."/>
            <person name="Hilden K."/>
            <person name="Kuees U."/>
            <person name="LaButti K.M."/>
            <person name="Lapidus A."/>
            <person name="Lindquist E.A."/>
            <person name="Lucas S.M."/>
            <person name="Murat C."/>
            <person name="Riley R.W."/>
            <person name="Salamov A.A."/>
            <person name="Schmutz J."/>
            <person name="Subramanian V."/>
            <person name="Woesten H.A.B."/>
            <person name="Xu J."/>
            <person name="Eastwood D.C."/>
            <person name="Foster G.D."/>
            <person name="Sonnenberg A.S."/>
            <person name="Cullen D."/>
            <person name="de Vries R.P."/>
            <person name="Lundell T."/>
            <person name="Hibbett D.S."/>
            <person name="Henrissat B."/>
            <person name="Burton K.S."/>
            <person name="Kerrigan R.W."/>
            <person name="Challen M.P."/>
            <person name="Grigoriev I.V."/>
            <person name="Martin F."/>
        </authorList>
    </citation>
    <scope>NUCLEOTIDE SEQUENCE [LARGE SCALE GENOMIC DNA]</scope>
    <source>
        <strain evidence="7">JB137-S8 / ATCC MYA-4627 / FGSC 10392</strain>
    </source>
</reference>
<dbReference type="eggNOG" id="KOG1399">
    <property type="taxonomic scope" value="Eukaryota"/>
</dbReference>
<keyword evidence="3" id="KW-0274">FAD</keyword>
<name>K5XR14_AGABU</name>
<evidence type="ECO:0000313" key="7">
    <source>
        <dbReference type="Proteomes" id="UP000008493"/>
    </source>
</evidence>
<dbReference type="SUPFAM" id="SSF51905">
    <property type="entry name" value="FAD/NAD(P)-binding domain"/>
    <property type="match status" value="1"/>
</dbReference>
<dbReference type="PANTHER" id="PTHR23023">
    <property type="entry name" value="DIMETHYLANILINE MONOOXYGENASE"/>
    <property type="match status" value="1"/>
</dbReference>
<keyword evidence="7" id="KW-1185">Reference proteome</keyword>
<dbReference type="AlphaFoldDB" id="K5XR14"/>
<dbReference type="InterPro" id="IPR020946">
    <property type="entry name" value="Flavin_mOase-like"/>
</dbReference>
<dbReference type="InterPro" id="IPR036188">
    <property type="entry name" value="FAD/NAD-bd_sf"/>
</dbReference>
<dbReference type="InterPro" id="IPR050346">
    <property type="entry name" value="FMO-like"/>
</dbReference>